<name>A0A5B7JKI2_PORTR</name>
<accession>A0A5B7JKI2</accession>
<dbReference type="EMBL" id="VSRR010114786">
    <property type="protein sequence ID" value="MPC98601.1"/>
    <property type="molecule type" value="Genomic_DNA"/>
</dbReference>
<feature type="signal peptide" evidence="1">
    <location>
        <begin position="1"/>
        <end position="22"/>
    </location>
</feature>
<organism evidence="2 3">
    <name type="scientific">Portunus trituberculatus</name>
    <name type="common">Swimming crab</name>
    <name type="synonym">Neptunus trituberculatus</name>
    <dbReference type="NCBI Taxonomy" id="210409"/>
    <lineage>
        <taxon>Eukaryota</taxon>
        <taxon>Metazoa</taxon>
        <taxon>Ecdysozoa</taxon>
        <taxon>Arthropoda</taxon>
        <taxon>Crustacea</taxon>
        <taxon>Multicrustacea</taxon>
        <taxon>Malacostraca</taxon>
        <taxon>Eumalacostraca</taxon>
        <taxon>Eucarida</taxon>
        <taxon>Decapoda</taxon>
        <taxon>Pleocyemata</taxon>
        <taxon>Brachyura</taxon>
        <taxon>Eubrachyura</taxon>
        <taxon>Portunoidea</taxon>
        <taxon>Portunidae</taxon>
        <taxon>Portuninae</taxon>
        <taxon>Portunus</taxon>
    </lineage>
</organism>
<evidence type="ECO:0000313" key="2">
    <source>
        <dbReference type="EMBL" id="MPC98601.1"/>
    </source>
</evidence>
<proteinExistence type="predicted"/>
<dbReference type="Proteomes" id="UP000324222">
    <property type="component" value="Unassembled WGS sequence"/>
</dbReference>
<feature type="chain" id="PRO_5023077835" evidence="1">
    <location>
        <begin position="23"/>
        <end position="36"/>
    </location>
</feature>
<sequence>MAGMAVLVVVVVVVVVAAAVGADPFIPPRKDYCRNR</sequence>
<keyword evidence="1" id="KW-0732">Signal</keyword>
<evidence type="ECO:0000256" key="1">
    <source>
        <dbReference type="SAM" id="SignalP"/>
    </source>
</evidence>
<protein>
    <submittedName>
        <fullName evidence="2">Uncharacterized protein</fullName>
    </submittedName>
</protein>
<keyword evidence="3" id="KW-1185">Reference proteome</keyword>
<dbReference type="AlphaFoldDB" id="A0A5B7JKI2"/>
<gene>
    <name evidence="2" type="ORF">E2C01_093975</name>
</gene>
<evidence type="ECO:0000313" key="3">
    <source>
        <dbReference type="Proteomes" id="UP000324222"/>
    </source>
</evidence>
<reference evidence="2 3" key="1">
    <citation type="submission" date="2019-05" db="EMBL/GenBank/DDBJ databases">
        <title>Another draft genome of Portunus trituberculatus and its Hox gene families provides insights of decapod evolution.</title>
        <authorList>
            <person name="Jeong J.-H."/>
            <person name="Song I."/>
            <person name="Kim S."/>
            <person name="Choi T."/>
            <person name="Kim D."/>
            <person name="Ryu S."/>
            <person name="Kim W."/>
        </authorList>
    </citation>
    <scope>NUCLEOTIDE SEQUENCE [LARGE SCALE GENOMIC DNA]</scope>
    <source>
        <tissue evidence="2">Muscle</tissue>
    </source>
</reference>
<comment type="caution">
    <text evidence="2">The sequence shown here is derived from an EMBL/GenBank/DDBJ whole genome shotgun (WGS) entry which is preliminary data.</text>
</comment>